<gene>
    <name evidence="1" type="ORF">KDY119_01220</name>
</gene>
<dbReference type="Proteomes" id="UP000326702">
    <property type="component" value="Chromosome"/>
</dbReference>
<reference evidence="1 2" key="1">
    <citation type="submission" date="2019-10" db="EMBL/GenBank/DDBJ databases">
        <title>Genome sequence of Luteimicrobium xylanilyticum HY-24.</title>
        <authorList>
            <person name="Kim D.Y."/>
            <person name="Park H.-Y."/>
        </authorList>
    </citation>
    <scope>NUCLEOTIDE SEQUENCE [LARGE SCALE GENOMIC DNA]</scope>
    <source>
        <strain evidence="1 2">HY-24</strain>
    </source>
</reference>
<evidence type="ECO:0000313" key="1">
    <source>
        <dbReference type="EMBL" id="QFU97721.1"/>
    </source>
</evidence>
<dbReference type="AlphaFoldDB" id="A0A5P9Q8G3"/>
<dbReference type="EMBL" id="CP045529">
    <property type="protein sequence ID" value="QFU97721.1"/>
    <property type="molecule type" value="Genomic_DNA"/>
</dbReference>
<dbReference type="RefSeq" id="WP_153022070.1">
    <property type="nucleotide sequence ID" value="NZ_CP045529.1"/>
</dbReference>
<proteinExistence type="predicted"/>
<protein>
    <submittedName>
        <fullName evidence="1">Uncharacterized protein</fullName>
    </submittedName>
</protein>
<organism evidence="1 2">
    <name type="scientific">Luteimicrobium xylanilyticum</name>
    <dbReference type="NCBI Taxonomy" id="1133546"/>
    <lineage>
        <taxon>Bacteria</taxon>
        <taxon>Bacillati</taxon>
        <taxon>Actinomycetota</taxon>
        <taxon>Actinomycetes</taxon>
        <taxon>Micrococcales</taxon>
        <taxon>Luteimicrobium</taxon>
    </lineage>
</organism>
<dbReference type="KEGG" id="lxl:KDY119_01220"/>
<keyword evidence="2" id="KW-1185">Reference proteome</keyword>
<sequence length="116" mass="12580">MNNALTYNVEGKYALDGIINVALGWTERASDSDYVVRIERIAGYDPETLDAGGLRFDDASIRVTEDGRSKTIRPDSIRALFTYPLAADVQPADDAWIDGVRLGLAGTLSDGTDITI</sequence>
<name>A0A5P9Q8G3_9MICO</name>
<evidence type="ECO:0000313" key="2">
    <source>
        <dbReference type="Proteomes" id="UP000326702"/>
    </source>
</evidence>
<accession>A0A5P9Q8G3</accession>
<dbReference type="OrthoDB" id="5185301at2"/>